<protein>
    <submittedName>
        <fullName evidence="3">Phosphotyrosine protein phosphatase</fullName>
    </submittedName>
</protein>
<accession>A0A1A6B961</accession>
<dbReference type="OrthoDB" id="1188001at2"/>
<dbReference type="GO" id="GO:0004721">
    <property type="term" value="F:phosphoprotein phosphatase activity"/>
    <property type="evidence" value="ECO:0007669"/>
    <property type="project" value="InterPro"/>
</dbReference>
<dbReference type="Gene3D" id="3.90.190.10">
    <property type="entry name" value="Protein tyrosine phosphatase superfamily"/>
    <property type="match status" value="1"/>
</dbReference>
<gene>
    <name evidence="3" type="ORF">A9W98_33070</name>
</gene>
<reference evidence="3 4" key="1">
    <citation type="submission" date="2016-06" db="EMBL/GenBank/DDBJ databases">
        <authorList>
            <person name="Kjaerup R.B."/>
            <person name="Dalgaard T.S."/>
            <person name="Juul-Madsen H.R."/>
        </authorList>
    </citation>
    <scope>NUCLEOTIDE SEQUENCE [LARGE SCALE GENOMIC DNA]</scope>
    <source>
        <strain evidence="3 4">1245752.6</strain>
    </source>
</reference>
<proteinExistence type="inferred from homology"/>
<dbReference type="PANTHER" id="PTHR31126">
    <property type="entry name" value="TYROSINE-PROTEIN PHOSPHATASE"/>
    <property type="match status" value="1"/>
</dbReference>
<evidence type="ECO:0000313" key="4">
    <source>
        <dbReference type="Proteomes" id="UP000093757"/>
    </source>
</evidence>
<evidence type="ECO:0000313" key="3">
    <source>
        <dbReference type="EMBL" id="OBR98830.1"/>
    </source>
</evidence>
<evidence type="ECO:0000259" key="2">
    <source>
        <dbReference type="PROSITE" id="PS50056"/>
    </source>
</evidence>
<dbReference type="PROSITE" id="PS50056">
    <property type="entry name" value="TYR_PHOSPHATASE_2"/>
    <property type="match status" value="1"/>
</dbReference>
<dbReference type="PANTHER" id="PTHR31126:SF1">
    <property type="entry name" value="TYROSINE SPECIFIC PROTEIN PHOSPHATASES DOMAIN-CONTAINING PROTEIN"/>
    <property type="match status" value="1"/>
</dbReference>
<comment type="similarity">
    <text evidence="1">Belongs to the protein-tyrosine phosphatase family.</text>
</comment>
<dbReference type="SUPFAM" id="SSF52799">
    <property type="entry name" value="(Phosphotyrosine protein) phosphatases II"/>
    <property type="match status" value="1"/>
</dbReference>
<sequence>MAETSRELPGAWNFRDVADQTTALRPGRLFRSSELSGLDDDGRAVLRRLGITDVADLRSTREVSRRGPGRVPDGVDIHLLPFPDLADDESGAGDAENDEAPHESAFKRLMTEGEADESDEAIEANAVRYMTEEYREFPTRKGAQRAVRRVFTLLAGGRPVLTHCFAGKDRTGFVVATVLEAAGLDRDVIVADYLRSNDAVPQLRQQITEMIAQRSDVELTPEVETFTKARLSDGVLGVRAEYLWAAWQTIEESFGSLNAYLRDAGITETDVTRLRDALLG</sequence>
<dbReference type="EMBL" id="MAEM01000491">
    <property type="protein sequence ID" value="OBR98830.1"/>
    <property type="molecule type" value="Genomic_DNA"/>
</dbReference>
<dbReference type="Pfam" id="PF13350">
    <property type="entry name" value="Y_phosphatase3"/>
    <property type="match status" value="1"/>
</dbReference>
<dbReference type="Proteomes" id="UP000093757">
    <property type="component" value="Unassembled WGS sequence"/>
</dbReference>
<dbReference type="RefSeq" id="WP_065136708.1">
    <property type="nucleotide sequence ID" value="NZ_MAEM01000491.1"/>
</dbReference>
<dbReference type="InterPro" id="IPR029021">
    <property type="entry name" value="Prot-tyrosine_phosphatase-like"/>
</dbReference>
<organism evidence="3 4">
    <name type="scientific">Mycobacterium gordonae</name>
    <dbReference type="NCBI Taxonomy" id="1778"/>
    <lineage>
        <taxon>Bacteria</taxon>
        <taxon>Bacillati</taxon>
        <taxon>Actinomycetota</taxon>
        <taxon>Actinomycetes</taxon>
        <taxon>Mycobacteriales</taxon>
        <taxon>Mycobacteriaceae</taxon>
        <taxon>Mycobacterium</taxon>
    </lineage>
</organism>
<dbReference type="AlphaFoldDB" id="A0A1A6B961"/>
<dbReference type="InterPro" id="IPR026893">
    <property type="entry name" value="Tyr/Ser_Pase_IphP-type"/>
</dbReference>
<name>A0A1A6B961_MYCGO</name>
<evidence type="ECO:0000256" key="1">
    <source>
        <dbReference type="ARBA" id="ARBA00009580"/>
    </source>
</evidence>
<comment type="caution">
    <text evidence="3">The sequence shown here is derived from an EMBL/GenBank/DDBJ whole genome shotgun (WGS) entry which is preliminary data.</text>
</comment>
<feature type="domain" description="Tyrosine specific protein phosphatases" evidence="2">
    <location>
        <begin position="141"/>
        <end position="218"/>
    </location>
</feature>
<dbReference type="InterPro" id="IPR000387">
    <property type="entry name" value="Tyr_Pase_dom"/>
</dbReference>